<dbReference type="AlphaFoldDB" id="A0AAV0WSE9"/>
<dbReference type="EMBL" id="CARXXK010000002">
    <property type="protein sequence ID" value="CAI6358581.1"/>
    <property type="molecule type" value="Genomic_DNA"/>
</dbReference>
<proteinExistence type="predicted"/>
<dbReference type="Proteomes" id="UP001160148">
    <property type="component" value="Unassembled WGS sequence"/>
</dbReference>
<keyword evidence="3" id="KW-1185">Reference proteome</keyword>
<feature type="region of interest" description="Disordered" evidence="1">
    <location>
        <begin position="80"/>
        <end position="112"/>
    </location>
</feature>
<feature type="compositionally biased region" description="Polar residues" evidence="1">
    <location>
        <begin position="97"/>
        <end position="112"/>
    </location>
</feature>
<feature type="region of interest" description="Disordered" evidence="1">
    <location>
        <begin position="38"/>
        <end position="64"/>
    </location>
</feature>
<comment type="caution">
    <text evidence="2">The sequence shown here is derived from an EMBL/GenBank/DDBJ whole genome shotgun (WGS) entry which is preliminary data.</text>
</comment>
<sequence>MKGSLNWSSISLPNDNNGGSVIEHNIFQTHETTSGIYRENNTLSTCSSTPFKSKNNDDSESNEQLEDSLNINGIFCFQPPTQLSISTPKKNKRQRRSFLQEQTIKPNKMTPN</sequence>
<gene>
    <name evidence="2" type="ORF">MEUPH1_LOCUS14084</name>
</gene>
<organism evidence="2 3">
    <name type="scientific">Macrosiphum euphorbiae</name>
    <name type="common">potato aphid</name>
    <dbReference type="NCBI Taxonomy" id="13131"/>
    <lineage>
        <taxon>Eukaryota</taxon>
        <taxon>Metazoa</taxon>
        <taxon>Ecdysozoa</taxon>
        <taxon>Arthropoda</taxon>
        <taxon>Hexapoda</taxon>
        <taxon>Insecta</taxon>
        <taxon>Pterygota</taxon>
        <taxon>Neoptera</taxon>
        <taxon>Paraneoptera</taxon>
        <taxon>Hemiptera</taxon>
        <taxon>Sternorrhyncha</taxon>
        <taxon>Aphidomorpha</taxon>
        <taxon>Aphidoidea</taxon>
        <taxon>Aphididae</taxon>
        <taxon>Macrosiphini</taxon>
        <taxon>Macrosiphum</taxon>
    </lineage>
</organism>
<reference evidence="2 3" key="1">
    <citation type="submission" date="2023-01" db="EMBL/GenBank/DDBJ databases">
        <authorList>
            <person name="Whitehead M."/>
        </authorList>
    </citation>
    <scope>NUCLEOTIDE SEQUENCE [LARGE SCALE GENOMIC DNA]</scope>
</reference>
<feature type="compositionally biased region" description="Polar residues" evidence="1">
    <location>
        <begin position="38"/>
        <end position="53"/>
    </location>
</feature>
<evidence type="ECO:0000256" key="1">
    <source>
        <dbReference type="SAM" id="MobiDB-lite"/>
    </source>
</evidence>
<evidence type="ECO:0000313" key="3">
    <source>
        <dbReference type="Proteomes" id="UP001160148"/>
    </source>
</evidence>
<protein>
    <submittedName>
        <fullName evidence="2">Uncharacterized protein</fullName>
    </submittedName>
</protein>
<accession>A0AAV0WSE9</accession>
<evidence type="ECO:0000313" key="2">
    <source>
        <dbReference type="EMBL" id="CAI6358581.1"/>
    </source>
</evidence>
<name>A0AAV0WSE9_9HEMI</name>